<reference evidence="2" key="1">
    <citation type="submission" date="2021-01" db="EMBL/GenBank/DDBJ databases">
        <authorList>
            <person name="Corre E."/>
            <person name="Pelletier E."/>
            <person name="Niang G."/>
            <person name="Scheremetjew M."/>
            <person name="Finn R."/>
            <person name="Kale V."/>
            <person name="Holt S."/>
            <person name="Cochrane G."/>
            <person name="Meng A."/>
            <person name="Brown T."/>
            <person name="Cohen L."/>
        </authorList>
    </citation>
    <scope>NUCLEOTIDE SEQUENCE</scope>
    <source>
        <strain evidence="2">UTEX LB 2760</strain>
    </source>
</reference>
<organism evidence="2">
    <name type="scientific">Rhodosorus marinus</name>
    <dbReference type="NCBI Taxonomy" id="101924"/>
    <lineage>
        <taxon>Eukaryota</taxon>
        <taxon>Rhodophyta</taxon>
        <taxon>Stylonematophyceae</taxon>
        <taxon>Stylonematales</taxon>
        <taxon>Stylonemataceae</taxon>
        <taxon>Rhodosorus</taxon>
    </lineage>
</organism>
<evidence type="ECO:0000256" key="1">
    <source>
        <dbReference type="SAM" id="Phobius"/>
    </source>
</evidence>
<dbReference type="EMBL" id="HBEK01001228">
    <property type="protein sequence ID" value="CAD8390722.1"/>
    <property type="molecule type" value="Transcribed_RNA"/>
</dbReference>
<protein>
    <submittedName>
        <fullName evidence="2">Uncharacterized protein</fullName>
    </submittedName>
</protein>
<name>A0A7S0BD12_9RHOD</name>
<gene>
    <name evidence="2" type="ORF">RMAR0315_LOCUS697</name>
</gene>
<proteinExistence type="predicted"/>
<feature type="transmembrane region" description="Helical" evidence="1">
    <location>
        <begin position="128"/>
        <end position="147"/>
    </location>
</feature>
<dbReference type="AlphaFoldDB" id="A0A7S0BD12"/>
<accession>A0A7S0BD12</accession>
<sequence>MVRPSTLAVLVKTKRRILRDLHSWSSNGCPLDTRKMVLAFERARFTPEQARVLTEMFRETLARREKQNYEQLASKGDYMQVKTELRILEKSDFHLLSSDLEHLETNVEKNIAGVHTELERIENRVIKYVLGSAFFLSVFGYSLWFFVNHADFQLLSITPEDGSDGFYRMPSPQAFEVFDENE</sequence>
<keyword evidence="1" id="KW-1133">Transmembrane helix</keyword>
<evidence type="ECO:0000313" key="2">
    <source>
        <dbReference type="EMBL" id="CAD8390722.1"/>
    </source>
</evidence>
<keyword evidence="1" id="KW-0472">Membrane</keyword>
<keyword evidence="1" id="KW-0812">Transmembrane</keyword>
<dbReference type="Gene3D" id="1.20.5.340">
    <property type="match status" value="1"/>
</dbReference>